<name>A0A0V1AUU1_TRISP</name>
<comment type="caution">
    <text evidence="1">The sequence shown here is derived from an EMBL/GenBank/DDBJ whole genome shotgun (WGS) entry which is preliminary data.</text>
</comment>
<evidence type="ECO:0000313" key="1">
    <source>
        <dbReference type="EMBL" id="KRY28462.1"/>
    </source>
</evidence>
<protein>
    <submittedName>
        <fullName evidence="1">Uncharacterized protein</fullName>
    </submittedName>
</protein>
<dbReference type="Proteomes" id="UP000054776">
    <property type="component" value="Unassembled WGS sequence"/>
</dbReference>
<gene>
    <name evidence="1" type="ORF">T01_1179</name>
</gene>
<proteinExistence type="predicted"/>
<reference evidence="1 2" key="1">
    <citation type="submission" date="2015-01" db="EMBL/GenBank/DDBJ databases">
        <title>Evolution of Trichinella species and genotypes.</title>
        <authorList>
            <person name="Korhonen P.K."/>
            <person name="Edoardo P."/>
            <person name="Giuseppe L.R."/>
            <person name="Gasser R.B."/>
        </authorList>
    </citation>
    <scope>NUCLEOTIDE SEQUENCE [LARGE SCALE GENOMIC DNA]</scope>
    <source>
        <strain evidence="1">ISS3</strain>
    </source>
</reference>
<keyword evidence="2" id="KW-1185">Reference proteome</keyword>
<dbReference type="OrthoDB" id="5989194at2759"/>
<dbReference type="EMBL" id="JYDH01000203">
    <property type="protein sequence ID" value="KRY28462.1"/>
    <property type="molecule type" value="Genomic_DNA"/>
</dbReference>
<evidence type="ECO:0000313" key="2">
    <source>
        <dbReference type="Proteomes" id="UP000054776"/>
    </source>
</evidence>
<dbReference type="InParanoid" id="A0A0V1AUU1"/>
<organism evidence="1 2">
    <name type="scientific">Trichinella spiralis</name>
    <name type="common">Trichina worm</name>
    <dbReference type="NCBI Taxonomy" id="6334"/>
    <lineage>
        <taxon>Eukaryota</taxon>
        <taxon>Metazoa</taxon>
        <taxon>Ecdysozoa</taxon>
        <taxon>Nematoda</taxon>
        <taxon>Enoplea</taxon>
        <taxon>Dorylaimia</taxon>
        <taxon>Trichinellida</taxon>
        <taxon>Trichinellidae</taxon>
        <taxon>Trichinella</taxon>
    </lineage>
</organism>
<dbReference type="AlphaFoldDB" id="A0A0V1AUU1"/>
<sequence length="233" mass="27285">MARIKLCHHSVVLLISRTQRESGVDVTEPELFDAAATCFGTTNLEHSDGFRRRDNRYLRWTNCFIIPQLRWLTSAIDDLKDTLDSKKERRQICLVKISDRWSTSAKQWKILTIFSTNDKHSVQRYWNPDAERANGSSNRGTSDPLNQNKFLNVRLPKLEIKKTSLELRYMPTRRQHDPELQLSLITPHWKRCSTNSRSFFDEQMAKPRCPPAYDELENKKAYERTVKAASGYH</sequence>
<accession>A0A0V1AUU1</accession>